<evidence type="ECO:0000256" key="3">
    <source>
        <dbReference type="ARBA" id="ARBA00022840"/>
    </source>
</evidence>
<reference evidence="6 7" key="1">
    <citation type="journal article" date="2015" name="Int. J. Syst. Evol. Microbiol.">
        <title>Gemmobacter intermedius sp. nov., isolated from a white stork (Ciconia ciconia).</title>
        <authorList>
            <person name="Kampfer P."/>
            <person name="Jerzak L."/>
            <person name="Wilharm G."/>
            <person name="Golke J."/>
            <person name="Busse H.J."/>
            <person name="Glaeser S.P."/>
        </authorList>
    </citation>
    <scope>NUCLEOTIDE SEQUENCE [LARGE SCALE GENOMIC DNA]</scope>
    <source>
        <strain evidence="6 7">119/4</strain>
    </source>
</reference>
<keyword evidence="1" id="KW-0547">Nucleotide-binding</keyword>
<organism evidence="6 7">
    <name type="scientific">Falsigemmobacter intermedius</name>
    <dbReference type="NCBI Taxonomy" id="1553448"/>
    <lineage>
        <taxon>Bacteria</taxon>
        <taxon>Pseudomonadati</taxon>
        <taxon>Pseudomonadota</taxon>
        <taxon>Alphaproteobacteria</taxon>
        <taxon>Rhodobacterales</taxon>
        <taxon>Paracoccaceae</taxon>
        <taxon>Falsigemmobacter</taxon>
    </lineage>
</organism>
<keyword evidence="2" id="KW-0378">Hydrolase</keyword>
<dbReference type="PANTHER" id="PTHR43309">
    <property type="entry name" value="5-OXOPROLINASE SUBUNIT C"/>
    <property type="match status" value="1"/>
</dbReference>
<dbReference type="GO" id="GO:0005524">
    <property type="term" value="F:ATP binding"/>
    <property type="evidence" value="ECO:0007669"/>
    <property type="project" value="UniProtKB-KW"/>
</dbReference>
<dbReference type="SMART" id="SM00796">
    <property type="entry name" value="AHS1"/>
    <property type="match status" value="1"/>
</dbReference>
<keyword evidence="7" id="KW-1185">Reference proteome</keyword>
<accession>A0A444MC59</accession>
<proteinExistence type="predicted"/>
<dbReference type="InterPro" id="IPR003833">
    <property type="entry name" value="CT_C_D"/>
</dbReference>
<evidence type="ECO:0000256" key="2">
    <source>
        <dbReference type="ARBA" id="ARBA00022801"/>
    </source>
</evidence>
<dbReference type="InterPro" id="IPR029000">
    <property type="entry name" value="Cyclophilin-like_dom_sf"/>
</dbReference>
<dbReference type="Pfam" id="PF02682">
    <property type="entry name" value="CT_C_D"/>
    <property type="match status" value="1"/>
</dbReference>
<gene>
    <name evidence="6" type="ORF">EP867_09125</name>
</gene>
<evidence type="ECO:0000259" key="5">
    <source>
        <dbReference type="SMART" id="SM00797"/>
    </source>
</evidence>
<keyword evidence="3" id="KW-0067">ATP-binding</keyword>
<dbReference type="GO" id="GO:0016787">
    <property type="term" value="F:hydrolase activity"/>
    <property type="evidence" value="ECO:0007669"/>
    <property type="project" value="UniProtKB-KW"/>
</dbReference>
<keyword evidence="6" id="KW-0456">Lyase</keyword>
<evidence type="ECO:0000256" key="1">
    <source>
        <dbReference type="ARBA" id="ARBA00022741"/>
    </source>
</evidence>
<dbReference type="InterPro" id="IPR052708">
    <property type="entry name" value="PxpC"/>
</dbReference>
<feature type="domain" description="Carboxyltransferase" evidence="5">
    <location>
        <begin position="248"/>
        <end position="520"/>
    </location>
</feature>
<protein>
    <submittedName>
        <fullName evidence="6">5-oxoprolinase/urea amidolyase family protein</fullName>
    </submittedName>
</protein>
<evidence type="ECO:0000313" key="7">
    <source>
        <dbReference type="Proteomes" id="UP000287168"/>
    </source>
</evidence>
<comment type="caution">
    <text evidence="6">The sequence shown here is derived from an EMBL/GenBank/DDBJ whole genome shotgun (WGS) entry which is preliminary data.</text>
</comment>
<dbReference type="SUPFAM" id="SSF160467">
    <property type="entry name" value="PH0987 N-terminal domain-like"/>
    <property type="match status" value="1"/>
</dbReference>
<dbReference type="Proteomes" id="UP000287168">
    <property type="component" value="Unassembled WGS sequence"/>
</dbReference>
<dbReference type="SUPFAM" id="SSF50891">
    <property type="entry name" value="Cyclophilin-like"/>
    <property type="match status" value="2"/>
</dbReference>
<evidence type="ECO:0000259" key="4">
    <source>
        <dbReference type="SMART" id="SM00796"/>
    </source>
</evidence>
<sequence length="521" mass="54462">MMSGLRLLAAGDRALLAETGSLETALALLDHLQAEPPEGIVDLIPAAQTVLLRFDPLRTSAAALSAHLQTLDLTPRAARSGRQIEIPVLYDGEDLGTVADHLGLTVAGLIARHQAAEFTVAFSGFAPGFAYLKCSDPGLRVPRRQSPRVKIPAGSVALAGDFGGVYPSDSPGGWQLLGRTPLKMWDLSREQPALLAPGDRVQFRAIETFPASAGEPSDEESRLPGSLHLTRCDRAVSLQDFGRPGLAGQGISAAGAMDRRGLAQANLALGNAPDCPALEITFGGVQLTVTEPLTLALGGAPCPLRIRRSDGTVISADPSQPLALDPGESLSIGTPPRGVYSYLALRGGFAVRPTLGSASWDSLAKLGPPPLGAGDSLQPAHARAASTGAQPPRGLPAAGEVISLDIIPGPREDWFTDEGLARLTSQNWQVTAESNRSGKRLFAELPLIRRDKAELPSEGTVPGAIQVPHSGQPVLFLADHPLTGGYPVIAVIASHHLDLAAQVPPGAFIRFHPIPSPLQKG</sequence>
<dbReference type="SMART" id="SM00797">
    <property type="entry name" value="AHS2"/>
    <property type="match status" value="1"/>
</dbReference>
<evidence type="ECO:0000313" key="6">
    <source>
        <dbReference type="EMBL" id="RWY41591.1"/>
    </source>
</evidence>
<name>A0A444MC59_9RHOB</name>
<feature type="domain" description="Carboxyltransferase" evidence="4">
    <location>
        <begin position="5"/>
        <end position="195"/>
    </location>
</feature>
<dbReference type="InterPro" id="IPR003778">
    <property type="entry name" value="CT_A_B"/>
</dbReference>
<dbReference type="Pfam" id="PF02626">
    <property type="entry name" value="CT_A_B"/>
    <property type="match status" value="1"/>
</dbReference>
<dbReference type="AlphaFoldDB" id="A0A444MC59"/>
<dbReference type="OrthoDB" id="9768696at2"/>
<dbReference type="PANTHER" id="PTHR43309:SF3">
    <property type="entry name" value="5-OXOPROLINASE SUBUNIT C"/>
    <property type="match status" value="1"/>
</dbReference>
<dbReference type="EMBL" id="SBLC01000010">
    <property type="protein sequence ID" value="RWY41591.1"/>
    <property type="molecule type" value="Genomic_DNA"/>
</dbReference>
<dbReference type="GO" id="GO:0016829">
    <property type="term" value="F:lyase activity"/>
    <property type="evidence" value="ECO:0007669"/>
    <property type="project" value="UniProtKB-KW"/>
</dbReference>
<dbReference type="Gene3D" id="3.30.1360.40">
    <property type="match status" value="1"/>
</dbReference>
<dbReference type="Gene3D" id="2.40.100.10">
    <property type="entry name" value="Cyclophilin-like"/>
    <property type="match status" value="2"/>
</dbReference>